<dbReference type="AlphaFoldDB" id="A0A194XMH6"/>
<dbReference type="KEGG" id="psco:LY89DRAFT_639313"/>
<dbReference type="InParanoid" id="A0A194XMH6"/>
<keyword evidence="3" id="KW-1185">Reference proteome</keyword>
<dbReference type="EMBL" id="KQ947408">
    <property type="protein sequence ID" value="KUJ21331.1"/>
    <property type="molecule type" value="Genomic_DNA"/>
</dbReference>
<proteinExistence type="inferred from homology"/>
<gene>
    <name evidence="2" type="ORF">LY89DRAFT_639313</name>
</gene>
<accession>A0A194XMH6</accession>
<dbReference type="Pfam" id="PF11807">
    <property type="entry name" value="UstYa"/>
    <property type="match status" value="1"/>
</dbReference>
<dbReference type="OrthoDB" id="3687641at2759"/>
<reference evidence="2 3" key="1">
    <citation type="submission" date="2015-10" db="EMBL/GenBank/DDBJ databases">
        <title>Full genome of DAOMC 229536 Phialocephala scopiformis, a fungal endophyte of spruce producing the potent anti-insectan compound rugulosin.</title>
        <authorList>
            <consortium name="DOE Joint Genome Institute"/>
            <person name="Walker A.K."/>
            <person name="Frasz S.L."/>
            <person name="Seifert K.A."/>
            <person name="Miller J.D."/>
            <person name="Mondo S.J."/>
            <person name="Labutti K."/>
            <person name="Lipzen A."/>
            <person name="Dockter R."/>
            <person name="Kennedy M."/>
            <person name="Grigoriev I.V."/>
            <person name="Spatafora J.W."/>
        </authorList>
    </citation>
    <scope>NUCLEOTIDE SEQUENCE [LARGE SCALE GENOMIC DNA]</scope>
    <source>
        <strain evidence="2 3">CBS 120377</strain>
    </source>
</reference>
<protein>
    <submittedName>
        <fullName evidence="2">Uncharacterized protein</fullName>
    </submittedName>
</protein>
<sequence>MIRASYDEMAHAGERPEDSIELLDGGYLASLGVYHDLHCLRRIRFFLYRDHFYPNMTAEQEHGEASHVEHCLESLRTSTMCTGDTGLWTFEWHPHVAKAQAKTAAQRSCVDWGALDEWTRGRAVGFNPRLKGRPVGMGL</sequence>
<dbReference type="InterPro" id="IPR021765">
    <property type="entry name" value="UstYa-like"/>
</dbReference>
<dbReference type="GO" id="GO:0043386">
    <property type="term" value="P:mycotoxin biosynthetic process"/>
    <property type="evidence" value="ECO:0007669"/>
    <property type="project" value="InterPro"/>
</dbReference>
<organism evidence="2 3">
    <name type="scientific">Mollisia scopiformis</name>
    <name type="common">Conifer needle endophyte fungus</name>
    <name type="synonym">Phialocephala scopiformis</name>
    <dbReference type="NCBI Taxonomy" id="149040"/>
    <lineage>
        <taxon>Eukaryota</taxon>
        <taxon>Fungi</taxon>
        <taxon>Dikarya</taxon>
        <taxon>Ascomycota</taxon>
        <taxon>Pezizomycotina</taxon>
        <taxon>Leotiomycetes</taxon>
        <taxon>Helotiales</taxon>
        <taxon>Mollisiaceae</taxon>
        <taxon>Mollisia</taxon>
    </lineage>
</organism>
<evidence type="ECO:0000313" key="2">
    <source>
        <dbReference type="EMBL" id="KUJ21331.1"/>
    </source>
</evidence>
<evidence type="ECO:0000313" key="3">
    <source>
        <dbReference type="Proteomes" id="UP000070700"/>
    </source>
</evidence>
<dbReference type="PANTHER" id="PTHR33365">
    <property type="entry name" value="YALI0B05434P"/>
    <property type="match status" value="1"/>
</dbReference>
<evidence type="ECO:0000256" key="1">
    <source>
        <dbReference type="ARBA" id="ARBA00035112"/>
    </source>
</evidence>
<dbReference type="PANTHER" id="PTHR33365:SF7">
    <property type="entry name" value="TAT PATHWAY SIGNAL SEQUENCE"/>
    <property type="match status" value="1"/>
</dbReference>
<comment type="similarity">
    <text evidence="1">Belongs to the ustYa family.</text>
</comment>
<dbReference type="STRING" id="149040.A0A194XMH6"/>
<dbReference type="GeneID" id="28821339"/>
<dbReference type="RefSeq" id="XP_018075686.1">
    <property type="nucleotide sequence ID" value="XM_018211613.1"/>
</dbReference>
<dbReference type="Proteomes" id="UP000070700">
    <property type="component" value="Unassembled WGS sequence"/>
</dbReference>
<name>A0A194XMH6_MOLSC</name>